<reference evidence="5" key="1">
    <citation type="journal article" date="2020" name="mSystems">
        <title>Genome- and Community-Level Interaction Insights into Carbon Utilization and Element Cycling Functions of Hydrothermarchaeota in Hydrothermal Sediment.</title>
        <authorList>
            <person name="Zhou Z."/>
            <person name="Liu Y."/>
            <person name="Xu W."/>
            <person name="Pan J."/>
            <person name="Luo Z.H."/>
            <person name="Li M."/>
        </authorList>
    </citation>
    <scope>NUCLEOTIDE SEQUENCE [LARGE SCALE GENOMIC DNA]</scope>
    <source>
        <strain evidence="5">SpSt-754</strain>
    </source>
</reference>
<keyword evidence="2" id="KW-0694">RNA-binding</keyword>
<comment type="caution">
    <text evidence="5">The sequence shown here is derived from an EMBL/GenBank/DDBJ whole genome shotgun (WGS) entry which is preliminary data.</text>
</comment>
<evidence type="ECO:0000259" key="4">
    <source>
        <dbReference type="Pfam" id="PF01881"/>
    </source>
</evidence>
<proteinExistence type="inferred from homology"/>
<protein>
    <submittedName>
        <fullName evidence="5">CRISPR-associated endoribonuclease Cas6</fullName>
    </submittedName>
</protein>
<evidence type="ECO:0000256" key="3">
    <source>
        <dbReference type="ARBA" id="ARBA00023118"/>
    </source>
</evidence>
<dbReference type="InterPro" id="IPR010156">
    <property type="entry name" value="CRISPR-assoc_prot_Cas6"/>
</dbReference>
<dbReference type="Gene3D" id="3.30.70.1890">
    <property type="match status" value="1"/>
</dbReference>
<comment type="similarity">
    <text evidence="1">Belongs to the CRISPR-associated protein Cas6/Cse3/CasE family.</text>
</comment>
<dbReference type="CDD" id="cd21140">
    <property type="entry name" value="Cas6_I-like"/>
    <property type="match status" value="1"/>
</dbReference>
<accession>A0A7V3KNN1</accession>
<dbReference type="InterPro" id="IPR049435">
    <property type="entry name" value="Cas_Cas6_C"/>
</dbReference>
<dbReference type="GO" id="GO:0016788">
    <property type="term" value="F:hydrolase activity, acting on ester bonds"/>
    <property type="evidence" value="ECO:0007669"/>
    <property type="project" value="InterPro"/>
</dbReference>
<dbReference type="GO" id="GO:0051607">
    <property type="term" value="P:defense response to virus"/>
    <property type="evidence" value="ECO:0007669"/>
    <property type="project" value="UniProtKB-KW"/>
</dbReference>
<evidence type="ECO:0000256" key="1">
    <source>
        <dbReference type="ARBA" id="ARBA00005937"/>
    </source>
</evidence>
<evidence type="ECO:0000313" key="5">
    <source>
        <dbReference type="EMBL" id="HGB36052.1"/>
    </source>
</evidence>
<dbReference type="Pfam" id="PF21350">
    <property type="entry name" value="Cas6_I-A"/>
    <property type="match status" value="1"/>
</dbReference>
<dbReference type="Pfam" id="PF01881">
    <property type="entry name" value="Cas_Cas6_C"/>
    <property type="match status" value="1"/>
</dbReference>
<dbReference type="PANTHER" id="PTHR36984:SF1">
    <property type="entry name" value="CRISPR-ASSOCIATED ENDORIBONUCLEASE CAS6 1"/>
    <property type="match status" value="1"/>
</dbReference>
<keyword evidence="3" id="KW-0051">Antiviral defense</keyword>
<organism evidence="5">
    <name type="scientific">candidate division WOR-3 bacterium</name>
    <dbReference type="NCBI Taxonomy" id="2052148"/>
    <lineage>
        <taxon>Bacteria</taxon>
        <taxon>Bacteria division WOR-3</taxon>
    </lineage>
</organism>
<dbReference type="EMBL" id="DTGD01000149">
    <property type="protein sequence ID" value="HGB36052.1"/>
    <property type="molecule type" value="Genomic_DNA"/>
</dbReference>
<evidence type="ECO:0000256" key="2">
    <source>
        <dbReference type="ARBA" id="ARBA00022884"/>
    </source>
</evidence>
<dbReference type="PANTHER" id="PTHR36984">
    <property type="entry name" value="CRISPR-ASSOCIATED ENDORIBONUCLEASE CAS6 1"/>
    <property type="match status" value="1"/>
</dbReference>
<dbReference type="InterPro" id="IPR045747">
    <property type="entry name" value="CRISPR-assoc_prot_Cas6_N_sf"/>
</dbReference>
<dbReference type="GO" id="GO:0003723">
    <property type="term" value="F:RNA binding"/>
    <property type="evidence" value="ECO:0007669"/>
    <property type="project" value="UniProtKB-KW"/>
</dbReference>
<dbReference type="AlphaFoldDB" id="A0A7V3KNN1"/>
<sequence>MRLKIRLKSENGISVFPLHYNSLIQAFIYKNLDDWLAEKLHNEGFKDPASKRQIKFFTFSRLIPSEKAKLRAKHIIFHGDIYLIVASPYNEFIQSFASNLLKKNSIELGNEILEFASIEVEATPEYQEKVLVKTLSPITVYSTVTTADSRKKVYYYSPFEDDFRSNAFQNPFLVASLPMRN</sequence>
<name>A0A7V3KNN1_UNCW3</name>
<feature type="domain" description="CRISPR associated protein Cas6 C-terminal" evidence="4">
    <location>
        <begin position="124"/>
        <end position="169"/>
    </location>
</feature>
<dbReference type="NCBIfam" id="TIGR01877">
    <property type="entry name" value="cas_cas6"/>
    <property type="match status" value="1"/>
</dbReference>
<gene>
    <name evidence="5" type="primary">cas6</name>
    <name evidence="5" type="ORF">ENV38_04030</name>
</gene>